<dbReference type="InterPro" id="IPR004151">
    <property type="entry name" value="7TM_GPCR_serpentine_rcpt_Sre"/>
</dbReference>
<dbReference type="GO" id="GO:0007606">
    <property type="term" value="P:sensory perception of chemical stimulus"/>
    <property type="evidence" value="ECO:0007669"/>
    <property type="project" value="InterPro"/>
</dbReference>
<keyword evidence="4" id="KW-1185">Reference proteome</keyword>
<evidence type="ECO:0000313" key="3">
    <source>
        <dbReference type="EMBL" id="GMT16125.1"/>
    </source>
</evidence>
<evidence type="ECO:0008006" key="5">
    <source>
        <dbReference type="Google" id="ProtNLM"/>
    </source>
</evidence>
<dbReference type="Proteomes" id="UP001432322">
    <property type="component" value="Unassembled WGS sequence"/>
</dbReference>
<feature type="non-terminal residue" evidence="3">
    <location>
        <position position="213"/>
    </location>
</feature>
<evidence type="ECO:0000256" key="1">
    <source>
        <dbReference type="ARBA" id="ARBA00006803"/>
    </source>
</evidence>
<dbReference type="EMBL" id="BTSY01000002">
    <property type="protein sequence ID" value="GMT16125.1"/>
    <property type="molecule type" value="Genomic_DNA"/>
</dbReference>
<feature type="transmembrane region" description="Helical" evidence="2">
    <location>
        <begin position="123"/>
        <end position="144"/>
    </location>
</feature>
<feature type="non-terminal residue" evidence="3">
    <location>
        <position position="1"/>
    </location>
</feature>
<keyword evidence="2" id="KW-0812">Transmembrane</keyword>
<dbReference type="AlphaFoldDB" id="A0AAV5VDZ9"/>
<sequence length="213" mass="24568">LMSLESALLYVVWILEVILILAHVIVTFVYERTLVKKKVLHPNLQLLLMLSPAPLIVYQATLYLHWILDQFVKVSDDMDKWLGVVMDTGLFGTAFNLFGFVFERLIATLLVRRYEFISARIPFISLSVIAVQWAMAVAFIAAYYADWITLLPNLIVVGVEWAISVVMFSALPTISRRSYDRAMRNSTLRYRNRYQSIENIRTALVRVTMIAFL</sequence>
<dbReference type="PANTHER" id="PTHR47521:SF18">
    <property type="entry name" value="G PROTEIN-COUPLED RECEPTOR-RELATED"/>
    <property type="match status" value="1"/>
</dbReference>
<feature type="transmembrane region" description="Helical" evidence="2">
    <location>
        <begin position="88"/>
        <end position="111"/>
    </location>
</feature>
<dbReference type="InterPro" id="IPR052860">
    <property type="entry name" value="NRL-GPCR1"/>
</dbReference>
<name>A0AAV5VDZ9_9BILA</name>
<proteinExistence type="inferred from homology"/>
<evidence type="ECO:0000313" key="4">
    <source>
        <dbReference type="Proteomes" id="UP001432322"/>
    </source>
</evidence>
<reference evidence="3" key="1">
    <citation type="submission" date="2023-10" db="EMBL/GenBank/DDBJ databases">
        <title>Genome assembly of Pristionchus species.</title>
        <authorList>
            <person name="Yoshida K."/>
            <person name="Sommer R.J."/>
        </authorList>
    </citation>
    <scope>NUCLEOTIDE SEQUENCE</scope>
    <source>
        <strain evidence="3">RS5133</strain>
    </source>
</reference>
<dbReference type="GO" id="GO:0016020">
    <property type="term" value="C:membrane"/>
    <property type="evidence" value="ECO:0007669"/>
    <property type="project" value="InterPro"/>
</dbReference>
<keyword evidence="2" id="KW-0472">Membrane</keyword>
<comment type="caution">
    <text evidence="3">The sequence shown here is derived from an EMBL/GenBank/DDBJ whole genome shotgun (WGS) entry which is preliminary data.</text>
</comment>
<organism evidence="3 4">
    <name type="scientific">Pristionchus fissidentatus</name>
    <dbReference type="NCBI Taxonomy" id="1538716"/>
    <lineage>
        <taxon>Eukaryota</taxon>
        <taxon>Metazoa</taxon>
        <taxon>Ecdysozoa</taxon>
        <taxon>Nematoda</taxon>
        <taxon>Chromadorea</taxon>
        <taxon>Rhabditida</taxon>
        <taxon>Rhabditina</taxon>
        <taxon>Diplogasteromorpha</taxon>
        <taxon>Diplogasteroidea</taxon>
        <taxon>Neodiplogasteridae</taxon>
        <taxon>Pristionchus</taxon>
    </lineage>
</organism>
<protein>
    <recommendedName>
        <fullName evidence="5">G protein-coupled receptor</fullName>
    </recommendedName>
</protein>
<gene>
    <name evidence="3" type="ORF">PFISCL1PPCAC_7422</name>
</gene>
<feature type="transmembrane region" description="Helical" evidence="2">
    <location>
        <begin position="150"/>
        <end position="174"/>
    </location>
</feature>
<feature type="transmembrane region" description="Helical" evidence="2">
    <location>
        <begin position="6"/>
        <end position="30"/>
    </location>
</feature>
<feature type="transmembrane region" description="Helical" evidence="2">
    <location>
        <begin position="46"/>
        <end position="68"/>
    </location>
</feature>
<evidence type="ECO:0000256" key="2">
    <source>
        <dbReference type="SAM" id="Phobius"/>
    </source>
</evidence>
<accession>A0AAV5VDZ9</accession>
<comment type="similarity">
    <text evidence="1">Belongs to the nematode receptor-like protein sre family.</text>
</comment>
<dbReference type="Pfam" id="PF03125">
    <property type="entry name" value="Sre"/>
    <property type="match status" value="1"/>
</dbReference>
<keyword evidence="2" id="KW-1133">Transmembrane helix</keyword>
<dbReference type="PANTHER" id="PTHR47521">
    <property type="entry name" value="SERPENTINE RECEPTOR, CLASS E (EPSILON)-RELATED"/>
    <property type="match status" value="1"/>
</dbReference>